<keyword evidence="7" id="KW-0119">Carbohydrate metabolism</keyword>
<evidence type="ECO:0000313" key="14">
    <source>
        <dbReference type="EMBL" id="KFA65263.1"/>
    </source>
</evidence>
<proteinExistence type="inferred from homology"/>
<gene>
    <name evidence="14" type="ORF">S40285_01521</name>
</gene>
<dbReference type="GO" id="GO:0030245">
    <property type="term" value="P:cellulose catabolic process"/>
    <property type="evidence" value="ECO:0007669"/>
    <property type="project" value="UniProtKB-KW"/>
</dbReference>
<evidence type="ECO:0000256" key="12">
    <source>
        <dbReference type="SAM" id="SignalP"/>
    </source>
</evidence>
<dbReference type="InterPro" id="IPR049892">
    <property type="entry name" value="AA9"/>
</dbReference>
<dbReference type="EMBL" id="KL660616">
    <property type="protein sequence ID" value="KFA65263.1"/>
    <property type="molecule type" value="Genomic_DNA"/>
</dbReference>
<dbReference type="SMR" id="A0A084QMS8"/>
<keyword evidence="15" id="KW-1185">Reference proteome</keyword>
<feature type="domain" description="Auxiliary Activity family 9 catalytic" evidence="13">
    <location>
        <begin position="17"/>
        <end position="227"/>
    </location>
</feature>
<comment type="catalytic activity">
    <reaction evidence="10">
        <text>[(1-&gt;4)-beta-D-glucosyl]n+m + reduced acceptor + O2 = 4-dehydro-beta-D-glucosyl-[(1-&gt;4)-beta-D-glucosyl]n-1 + [(1-&gt;4)-beta-D-glucosyl]m + acceptor + H2O.</text>
        <dbReference type="EC" id="1.14.99.56"/>
    </reaction>
</comment>
<evidence type="ECO:0000313" key="15">
    <source>
        <dbReference type="Proteomes" id="UP000028524"/>
    </source>
</evidence>
<organism evidence="14 15">
    <name type="scientific">Stachybotrys chlorohalonatus (strain IBT 40285)</name>
    <dbReference type="NCBI Taxonomy" id="1283841"/>
    <lineage>
        <taxon>Eukaryota</taxon>
        <taxon>Fungi</taxon>
        <taxon>Dikarya</taxon>
        <taxon>Ascomycota</taxon>
        <taxon>Pezizomycotina</taxon>
        <taxon>Sordariomycetes</taxon>
        <taxon>Hypocreomycetidae</taxon>
        <taxon>Hypocreales</taxon>
        <taxon>Stachybotryaceae</taxon>
        <taxon>Stachybotrys</taxon>
    </lineage>
</organism>
<evidence type="ECO:0000256" key="2">
    <source>
        <dbReference type="ARBA" id="ARBA00004613"/>
    </source>
</evidence>
<comment type="similarity">
    <text evidence="9">Belongs to the polysaccharide monooxygenase AA9 family.</text>
</comment>
<feature type="chain" id="PRO_5001779418" description="lytic cellulose monooxygenase (C4-dehydrogenating)" evidence="12">
    <location>
        <begin position="17"/>
        <end position="372"/>
    </location>
</feature>
<dbReference type="CDD" id="cd21175">
    <property type="entry name" value="LPMO_AA9"/>
    <property type="match status" value="1"/>
</dbReference>
<evidence type="ECO:0000256" key="7">
    <source>
        <dbReference type="ARBA" id="ARBA00023277"/>
    </source>
</evidence>
<evidence type="ECO:0000259" key="13">
    <source>
        <dbReference type="Pfam" id="PF03443"/>
    </source>
</evidence>
<dbReference type="OMA" id="ANWCGKP"/>
<sequence length="372" mass="40176">MKFLLHAFGLASVASAHTLFTTLFINGENQGDGTCVRQPREGETATDPISLITGNEMACGHDGNEPVPFICPASSGAQLTFEFREWPALQNPGSIDPGHLGPCAVYLKKVDDMFSDSAAGRGWFKIWEAGYDADSGRWCVDTLVENNGLLSVNLPTGLPAGYYLVRPEVIALHAAYRGEPQFYTNCAQIYVRGGPSGSLDVPEEYEVSIPGYVSEDTPGVTYNIYDRPLPPYPIVGPDVFRPRSGGDMDSSGEQTDGVIPPDCLLKNANWCSEPIAEYSGQGGCWDAVDGCYEQSQGCWDSAPPSGSANCYTWSGYCRRLNEACESGDYEGPPEFEGQEIFASSPDVPAPWGTTRTGRSLARTRTMLRVVAA</sequence>
<feature type="signal peptide" evidence="12">
    <location>
        <begin position="1"/>
        <end position="16"/>
    </location>
</feature>
<dbReference type="PANTHER" id="PTHR33353">
    <property type="entry name" value="PUTATIVE (AFU_ORTHOLOGUE AFUA_1G12560)-RELATED"/>
    <property type="match status" value="1"/>
</dbReference>
<comment type="subcellular location">
    <subcellularLocation>
        <location evidence="2">Secreted</location>
    </subcellularLocation>
</comment>
<comment type="cofactor">
    <cofactor evidence="1">
        <name>Cu(2+)</name>
        <dbReference type="ChEBI" id="CHEBI:29036"/>
    </cofactor>
</comment>
<evidence type="ECO:0000256" key="8">
    <source>
        <dbReference type="ARBA" id="ARBA00023326"/>
    </source>
</evidence>
<dbReference type="InParanoid" id="A0A084QMS8"/>
<keyword evidence="6" id="KW-1015">Disulfide bond</keyword>
<accession>A0A084QMS8</accession>
<dbReference type="STRING" id="1283841.A0A084QMS8"/>
<keyword evidence="8" id="KW-0624">Polysaccharide degradation</keyword>
<dbReference type="OrthoDB" id="5985073at2759"/>
<dbReference type="EC" id="1.14.99.56" evidence="11"/>
<dbReference type="Pfam" id="PF03443">
    <property type="entry name" value="AA9"/>
    <property type="match status" value="1"/>
</dbReference>
<evidence type="ECO:0000256" key="6">
    <source>
        <dbReference type="ARBA" id="ARBA00023157"/>
    </source>
</evidence>
<evidence type="ECO:0000256" key="3">
    <source>
        <dbReference type="ARBA" id="ARBA00022525"/>
    </source>
</evidence>
<evidence type="ECO:0000256" key="10">
    <source>
        <dbReference type="ARBA" id="ARBA00045077"/>
    </source>
</evidence>
<evidence type="ECO:0000256" key="11">
    <source>
        <dbReference type="ARBA" id="ARBA00047174"/>
    </source>
</evidence>
<reference evidence="14 15" key="1">
    <citation type="journal article" date="2014" name="BMC Genomics">
        <title>Comparative genome sequencing reveals chemotype-specific gene clusters in the toxigenic black mold Stachybotrys.</title>
        <authorList>
            <person name="Semeiks J."/>
            <person name="Borek D."/>
            <person name="Otwinowski Z."/>
            <person name="Grishin N.V."/>
        </authorList>
    </citation>
    <scope>NUCLEOTIDE SEQUENCE [LARGE SCALE GENOMIC DNA]</scope>
    <source>
        <strain evidence="14 15">IBT 40285</strain>
    </source>
</reference>
<keyword evidence="4 12" id="KW-0732">Signal</keyword>
<evidence type="ECO:0000256" key="9">
    <source>
        <dbReference type="ARBA" id="ARBA00044502"/>
    </source>
</evidence>
<name>A0A084QMS8_STAC4</name>
<keyword evidence="3" id="KW-0964">Secreted</keyword>
<dbReference type="Gene3D" id="2.70.50.70">
    <property type="match status" value="1"/>
</dbReference>
<dbReference type="GO" id="GO:0005576">
    <property type="term" value="C:extracellular region"/>
    <property type="evidence" value="ECO:0007669"/>
    <property type="project" value="UniProtKB-SubCell"/>
</dbReference>
<dbReference type="Proteomes" id="UP000028524">
    <property type="component" value="Unassembled WGS sequence"/>
</dbReference>
<dbReference type="PANTHER" id="PTHR33353:SF32">
    <property type="entry name" value="ENDO-BETA-1,4-GLUCANASE D"/>
    <property type="match status" value="1"/>
</dbReference>
<evidence type="ECO:0000256" key="4">
    <source>
        <dbReference type="ARBA" id="ARBA00022729"/>
    </source>
</evidence>
<dbReference type="AlphaFoldDB" id="A0A084QMS8"/>
<evidence type="ECO:0000256" key="5">
    <source>
        <dbReference type="ARBA" id="ARBA00023001"/>
    </source>
</evidence>
<evidence type="ECO:0000256" key="1">
    <source>
        <dbReference type="ARBA" id="ARBA00001973"/>
    </source>
</evidence>
<protein>
    <recommendedName>
        <fullName evidence="11">lytic cellulose monooxygenase (C4-dehydrogenating)</fullName>
        <ecNumber evidence="11">1.14.99.56</ecNumber>
    </recommendedName>
</protein>
<dbReference type="HOGENOM" id="CLU_031730_3_0_1"/>
<keyword evidence="5" id="KW-0136">Cellulose degradation</keyword>
<dbReference type="InterPro" id="IPR005103">
    <property type="entry name" value="AA9_LPMO"/>
</dbReference>